<feature type="region of interest" description="Disordered" evidence="1">
    <location>
        <begin position="51"/>
        <end position="93"/>
    </location>
</feature>
<dbReference type="Proteomes" id="UP001066276">
    <property type="component" value="Chromosome 1_2"/>
</dbReference>
<proteinExistence type="predicted"/>
<organism evidence="2 3">
    <name type="scientific">Pleurodeles waltl</name>
    <name type="common">Iberian ribbed newt</name>
    <dbReference type="NCBI Taxonomy" id="8319"/>
    <lineage>
        <taxon>Eukaryota</taxon>
        <taxon>Metazoa</taxon>
        <taxon>Chordata</taxon>
        <taxon>Craniata</taxon>
        <taxon>Vertebrata</taxon>
        <taxon>Euteleostomi</taxon>
        <taxon>Amphibia</taxon>
        <taxon>Batrachia</taxon>
        <taxon>Caudata</taxon>
        <taxon>Salamandroidea</taxon>
        <taxon>Salamandridae</taxon>
        <taxon>Pleurodelinae</taxon>
        <taxon>Pleurodeles</taxon>
    </lineage>
</organism>
<feature type="compositionally biased region" description="Basic and acidic residues" evidence="1">
    <location>
        <begin position="74"/>
        <end position="93"/>
    </location>
</feature>
<evidence type="ECO:0000256" key="1">
    <source>
        <dbReference type="SAM" id="MobiDB-lite"/>
    </source>
</evidence>
<evidence type="ECO:0000313" key="3">
    <source>
        <dbReference type="Proteomes" id="UP001066276"/>
    </source>
</evidence>
<dbReference type="EMBL" id="JANPWB010000002">
    <property type="protein sequence ID" value="KAJ1208113.1"/>
    <property type="molecule type" value="Genomic_DNA"/>
</dbReference>
<keyword evidence="3" id="KW-1185">Reference proteome</keyword>
<gene>
    <name evidence="2" type="ORF">NDU88_003502</name>
</gene>
<sequence>METSRRETQQKDSVEVNAVRVLAWKPAGGQKKCDASRSACVLRVKLGDVNTGKSHKMKSPRAGAVRDQNARATETPRGDRARSEVLPRGNARE</sequence>
<name>A0AAV7W2D9_PLEWA</name>
<dbReference type="AlphaFoldDB" id="A0AAV7W2D9"/>
<reference evidence="2" key="1">
    <citation type="journal article" date="2022" name="bioRxiv">
        <title>Sequencing and chromosome-scale assembly of the giantPleurodeles waltlgenome.</title>
        <authorList>
            <person name="Brown T."/>
            <person name="Elewa A."/>
            <person name="Iarovenko S."/>
            <person name="Subramanian E."/>
            <person name="Araus A.J."/>
            <person name="Petzold A."/>
            <person name="Susuki M."/>
            <person name="Suzuki K.-i.T."/>
            <person name="Hayashi T."/>
            <person name="Toyoda A."/>
            <person name="Oliveira C."/>
            <person name="Osipova E."/>
            <person name="Leigh N.D."/>
            <person name="Simon A."/>
            <person name="Yun M.H."/>
        </authorList>
    </citation>
    <scope>NUCLEOTIDE SEQUENCE</scope>
    <source>
        <strain evidence="2">20211129_DDA</strain>
        <tissue evidence="2">Liver</tissue>
    </source>
</reference>
<protein>
    <submittedName>
        <fullName evidence="2">Uncharacterized protein</fullName>
    </submittedName>
</protein>
<comment type="caution">
    <text evidence="2">The sequence shown here is derived from an EMBL/GenBank/DDBJ whole genome shotgun (WGS) entry which is preliminary data.</text>
</comment>
<evidence type="ECO:0000313" key="2">
    <source>
        <dbReference type="EMBL" id="KAJ1208113.1"/>
    </source>
</evidence>
<accession>A0AAV7W2D9</accession>